<evidence type="ECO:0000256" key="2">
    <source>
        <dbReference type="SAM" id="MobiDB-lite"/>
    </source>
</evidence>
<dbReference type="CDD" id="cd16936">
    <property type="entry name" value="HATPase_RsbW-like"/>
    <property type="match status" value="1"/>
</dbReference>
<dbReference type="Proteomes" id="UP001501532">
    <property type="component" value="Unassembled WGS sequence"/>
</dbReference>
<evidence type="ECO:0000256" key="1">
    <source>
        <dbReference type="ARBA" id="ARBA00022527"/>
    </source>
</evidence>
<feature type="domain" description="Histidine kinase/HSP90-like ATPase" evidence="3">
    <location>
        <begin position="37"/>
        <end position="131"/>
    </location>
</feature>
<gene>
    <name evidence="4" type="ORF">GCM10010448_52400</name>
</gene>
<reference evidence="5" key="1">
    <citation type="journal article" date="2019" name="Int. J. Syst. Evol. Microbiol.">
        <title>The Global Catalogue of Microorganisms (GCM) 10K type strain sequencing project: providing services to taxonomists for standard genome sequencing and annotation.</title>
        <authorList>
            <consortium name="The Broad Institute Genomics Platform"/>
            <consortium name="The Broad Institute Genome Sequencing Center for Infectious Disease"/>
            <person name="Wu L."/>
            <person name="Ma J."/>
        </authorList>
    </citation>
    <scope>NUCLEOTIDE SEQUENCE [LARGE SCALE GENOMIC DNA]</scope>
    <source>
        <strain evidence="5">JCM 9091</strain>
    </source>
</reference>
<keyword evidence="5" id="KW-1185">Reference proteome</keyword>
<keyword evidence="1" id="KW-0418">Kinase</keyword>
<keyword evidence="1" id="KW-0808">Transferase</keyword>
<organism evidence="4 5">
    <name type="scientific">Streptomyces glomeratus</name>
    <dbReference type="NCBI Taxonomy" id="284452"/>
    <lineage>
        <taxon>Bacteria</taxon>
        <taxon>Bacillati</taxon>
        <taxon>Actinomycetota</taxon>
        <taxon>Actinomycetes</taxon>
        <taxon>Kitasatosporales</taxon>
        <taxon>Streptomycetaceae</taxon>
        <taxon>Streptomyces</taxon>
    </lineage>
</organism>
<dbReference type="EMBL" id="BAAAUF010000050">
    <property type="protein sequence ID" value="GAA3062611.1"/>
    <property type="molecule type" value="Genomic_DNA"/>
</dbReference>
<accession>A0ABP6LV81</accession>
<keyword evidence="1" id="KW-0723">Serine/threonine-protein kinase</keyword>
<protein>
    <recommendedName>
        <fullName evidence="3">Histidine kinase/HSP90-like ATPase domain-containing protein</fullName>
    </recommendedName>
</protein>
<dbReference type="PANTHER" id="PTHR35526:SF3">
    <property type="entry name" value="ANTI-SIGMA-F FACTOR RSBW"/>
    <property type="match status" value="1"/>
</dbReference>
<name>A0ABP6LV81_9ACTN</name>
<feature type="region of interest" description="Disordered" evidence="2">
    <location>
        <begin position="1"/>
        <end position="22"/>
    </location>
</feature>
<evidence type="ECO:0000313" key="4">
    <source>
        <dbReference type="EMBL" id="GAA3062611.1"/>
    </source>
</evidence>
<dbReference type="InterPro" id="IPR050267">
    <property type="entry name" value="Anti-sigma-factor_SerPK"/>
</dbReference>
<sequence length="153" mass="16792">MGAMGIPHGFSHQVRPGGRAQAAGRPVHRRAWLLCHRPEAAGLARRRARTFLERRRMDQHTIDGVLLLVSELVTNAVEHARPPIVLHLHVGPRGIRVEVTDSGPARREAAWAASCGPEERGRGLRIIDEVATAHGEGRAHHRALHWADLTTAA</sequence>
<proteinExistence type="predicted"/>
<dbReference type="Pfam" id="PF13581">
    <property type="entry name" value="HATPase_c_2"/>
    <property type="match status" value="1"/>
</dbReference>
<dbReference type="InterPro" id="IPR036890">
    <property type="entry name" value="HATPase_C_sf"/>
</dbReference>
<dbReference type="SUPFAM" id="SSF55874">
    <property type="entry name" value="ATPase domain of HSP90 chaperone/DNA topoisomerase II/histidine kinase"/>
    <property type="match status" value="1"/>
</dbReference>
<dbReference type="InterPro" id="IPR003594">
    <property type="entry name" value="HATPase_dom"/>
</dbReference>
<evidence type="ECO:0000259" key="3">
    <source>
        <dbReference type="Pfam" id="PF13581"/>
    </source>
</evidence>
<comment type="caution">
    <text evidence="4">The sequence shown here is derived from an EMBL/GenBank/DDBJ whole genome shotgun (WGS) entry which is preliminary data.</text>
</comment>
<dbReference type="PANTHER" id="PTHR35526">
    <property type="entry name" value="ANTI-SIGMA-F FACTOR RSBW-RELATED"/>
    <property type="match status" value="1"/>
</dbReference>
<dbReference type="Gene3D" id="3.30.565.10">
    <property type="entry name" value="Histidine kinase-like ATPase, C-terminal domain"/>
    <property type="match status" value="1"/>
</dbReference>
<evidence type="ECO:0000313" key="5">
    <source>
        <dbReference type="Proteomes" id="UP001501532"/>
    </source>
</evidence>